<proteinExistence type="predicted"/>
<dbReference type="EMBL" id="JBHSQB010000005">
    <property type="protein sequence ID" value="MFC6096165.1"/>
    <property type="molecule type" value="Genomic_DNA"/>
</dbReference>
<comment type="caution">
    <text evidence="1">The sequence shown here is derived from an EMBL/GenBank/DDBJ whole genome shotgun (WGS) entry which is preliminary data.</text>
</comment>
<organism evidence="1 2">
    <name type="scientific">Flavobacterium qiangtangense</name>
    <dbReference type="NCBI Taxonomy" id="1442595"/>
    <lineage>
        <taxon>Bacteria</taxon>
        <taxon>Pseudomonadati</taxon>
        <taxon>Bacteroidota</taxon>
        <taxon>Flavobacteriia</taxon>
        <taxon>Flavobacteriales</taxon>
        <taxon>Flavobacteriaceae</taxon>
        <taxon>Flavobacterium</taxon>
    </lineage>
</organism>
<sequence length="140" mass="16161">MQLETDLSMVQVAVFPSFYGEKKFVFNVANRQLLFKNFSSALNDKDENPIFEASENKLFELSRHETDSLLALCKNMKSSSEQMPIAPDQWGCYTIAVKKNGELIEIVDCIGMSNFIDAMVFLIRKKCKDEKVIFDLKRFR</sequence>
<protein>
    <submittedName>
        <fullName evidence="1">Uncharacterized protein</fullName>
    </submittedName>
</protein>
<dbReference type="Proteomes" id="UP001596287">
    <property type="component" value="Unassembled WGS sequence"/>
</dbReference>
<reference evidence="2" key="1">
    <citation type="journal article" date="2019" name="Int. J. Syst. Evol. Microbiol.">
        <title>The Global Catalogue of Microorganisms (GCM) 10K type strain sequencing project: providing services to taxonomists for standard genome sequencing and annotation.</title>
        <authorList>
            <consortium name="The Broad Institute Genomics Platform"/>
            <consortium name="The Broad Institute Genome Sequencing Center for Infectious Disease"/>
            <person name="Wu L."/>
            <person name="Ma J."/>
        </authorList>
    </citation>
    <scope>NUCLEOTIDE SEQUENCE [LARGE SCALE GENOMIC DNA]</scope>
    <source>
        <strain evidence="2">CCUG 49679</strain>
    </source>
</reference>
<evidence type="ECO:0000313" key="1">
    <source>
        <dbReference type="EMBL" id="MFC6096165.1"/>
    </source>
</evidence>
<gene>
    <name evidence="1" type="ORF">ACFPVY_05860</name>
</gene>
<evidence type="ECO:0000313" key="2">
    <source>
        <dbReference type="Proteomes" id="UP001596287"/>
    </source>
</evidence>
<keyword evidence="2" id="KW-1185">Reference proteome</keyword>
<name>A0ABW1PL73_9FLAO</name>
<accession>A0ABW1PL73</accession>